<evidence type="ECO:0008006" key="4">
    <source>
        <dbReference type="Google" id="ProtNLM"/>
    </source>
</evidence>
<sequence>MRANKRLFLGLVSLTIILSGFLLWYLSQLLIFEEGRLATDIFVTISTIVIVSITVLFSLGLFGILLTIINEKNYPVMDRWISLTLNLFYPVVVYLGKLFKITKQKIQQSFVEVNNKLVTIKAKELRGKVTSDRILILLPHCLQSSQCPHRITLEINNCHRCGKCAIDGLLHLSEEYGVPVRVATGGTLARKVVKEIRPKAIIAVACERDLTSGILDTNPLPVLGVVNERPYGPCFDTQVDLSRVEDAIIYLTEGGVQSCSFSIKGSYSS</sequence>
<evidence type="ECO:0000313" key="3">
    <source>
        <dbReference type="Proteomes" id="UP000214588"/>
    </source>
</evidence>
<keyword evidence="1" id="KW-0472">Membrane</keyword>
<keyword evidence="3" id="KW-1185">Reference proteome</keyword>
<accession>A0A226BZ12</accession>
<dbReference type="InterPro" id="IPR002829">
    <property type="entry name" value="DUF116"/>
</dbReference>
<dbReference type="PANTHER" id="PTHR43801:SF1">
    <property type="entry name" value="POLYPRENYL SYNTHETASE"/>
    <property type="match status" value="1"/>
</dbReference>
<dbReference type="PANTHER" id="PTHR43801">
    <property type="entry name" value="NUCLEOTIDE-BINDING PROTEIN-RELATED"/>
    <property type="match status" value="1"/>
</dbReference>
<reference evidence="2 3" key="1">
    <citation type="submission" date="2017-06" db="EMBL/GenBank/DDBJ databases">
        <title>Draft Genome Sequence of Natranaerobius trueperi halophilic, alkalithermophilic bacteria from soda lakes.</title>
        <authorList>
            <person name="Zhao B."/>
        </authorList>
    </citation>
    <scope>NUCLEOTIDE SEQUENCE [LARGE SCALE GENOMIC DNA]</scope>
    <source>
        <strain evidence="2 3">DSM 18760</strain>
    </source>
</reference>
<keyword evidence="1" id="KW-1133">Transmembrane helix</keyword>
<dbReference type="RefSeq" id="WP_089023143.1">
    <property type="nucleotide sequence ID" value="NZ_NIQC01000007.1"/>
</dbReference>
<dbReference type="OrthoDB" id="9787348at2"/>
<dbReference type="AlphaFoldDB" id="A0A226BZ12"/>
<protein>
    <recommendedName>
        <fullName evidence="4">DUF116 domain-containing protein</fullName>
    </recommendedName>
</protein>
<proteinExistence type="predicted"/>
<keyword evidence="1" id="KW-0812">Transmembrane</keyword>
<feature type="transmembrane region" description="Helical" evidence="1">
    <location>
        <begin position="7"/>
        <end position="26"/>
    </location>
</feature>
<name>A0A226BZ12_9FIRM</name>
<feature type="transmembrane region" description="Helical" evidence="1">
    <location>
        <begin position="41"/>
        <end position="68"/>
    </location>
</feature>
<comment type="caution">
    <text evidence="2">The sequence shown here is derived from an EMBL/GenBank/DDBJ whole genome shotgun (WGS) entry which is preliminary data.</text>
</comment>
<dbReference type="Pfam" id="PF01976">
    <property type="entry name" value="DUF116"/>
    <property type="match status" value="1"/>
</dbReference>
<feature type="transmembrane region" description="Helical" evidence="1">
    <location>
        <begin position="80"/>
        <end position="99"/>
    </location>
</feature>
<organism evidence="2 3">
    <name type="scientific">Natranaerobius trueperi</name>
    <dbReference type="NCBI Taxonomy" id="759412"/>
    <lineage>
        <taxon>Bacteria</taxon>
        <taxon>Bacillati</taxon>
        <taxon>Bacillota</taxon>
        <taxon>Clostridia</taxon>
        <taxon>Natranaerobiales</taxon>
        <taxon>Natranaerobiaceae</taxon>
        <taxon>Natranaerobius</taxon>
    </lineage>
</organism>
<evidence type="ECO:0000313" key="2">
    <source>
        <dbReference type="EMBL" id="OWZ84165.1"/>
    </source>
</evidence>
<evidence type="ECO:0000256" key="1">
    <source>
        <dbReference type="SAM" id="Phobius"/>
    </source>
</evidence>
<gene>
    <name evidence="2" type="ORF">CDO51_04660</name>
</gene>
<dbReference type="Proteomes" id="UP000214588">
    <property type="component" value="Unassembled WGS sequence"/>
</dbReference>
<dbReference type="EMBL" id="NIQC01000007">
    <property type="protein sequence ID" value="OWZ84165.1"/>
    <property type="molecule type" value="Genomic_DNA"/>
</dbReference>